<comment type="caution">
    <text evidence="6">The sequence shown here is derived from an EMBL/GenBank/DDBJ whole genome shotgun (WGS) entry which is preliminary data.</text>
</comment>
<accession>A0ABX0W5V8</accession>
<evidence type="ECO:0000256" key="3">
    <source>
        <dbReference type="ARBA" id="ARBA00023237"/>
    </source>
</evidence>
<dbReference type="Proteomes" id="UP001429564">
    <property type="component" value="Unassembled WGS sequence"/>
</dbReference>
<comment type="subcellular location">
    <subcellularLocation>
        <location evidence="1">Cell outer membrane</location>
    </subcellularLocation>
</comment>
<feature type="domain" description="OmpA-like" evidence="5">
    <location>
        <begin position="105"/>
        <end position="222"/>
    </location>
</feature>
<keyword evidence="7" id="KW-1185">Reference proteome</keyword>
<keyword evidence="3" id="KW-0998">Cell outer membrane</keyword>
<dbReference type="PROSITE" id="PS51257">
    <property type="entry name" value="PROKAR_LIPOPROTEIN"/>
    <property type="match status" value="1"/>
</dbReference>
<evidence type="ECO:0000259" key="5">
    <source>
        <dbReference type="PROSITE" id="PS51123"/>
    </source>
</evidence>
<dbReference type="PRINTS" id="PR01023">
    <property type="entry name" value="NAFLGMOTY"/>
</dbReference>
<sequence>MTIMKFSTATVLVAALGLGACTDPASLGTYNGDPNQNTKSGAIIGGILGASVGALSNSSNKTAAVLGGAAVGAAAGGAIGYSLDQQAAELRQELANDGITIVNKGDRLIVSLPNDLTFATDSYTVGASMQSDLQKVADSLLRYPNSSIQVIGHTDSDGDAAYNQGLSVRRANAVADQIQAGGVPFNRVQTIGQGEDQPVASNLTPEGKAQNRRVEIVVIPQST</sequence>
<evidence type="ECO:0000256" key="2">
    <source>
        <dbReference type="ARBA" id="ARBA00023136"/>
    </source>
</evidence>
<dbReference type="PANTHER" id="PTHR30329:SF21">
    <property type="entry name" value="LIPOPROTEIN YIAD-RELATED"/>
    <property type="match status" value="1"/>
</dbReference>
<dbReference type="CDD" id="cd07185">
    <property type="entry name" value="OmpA_C-like"/>
    <property type="match status" value="1"/>
</dbReference>
<dbReference type="Gene3D" id="3.30.1330.60">
    <property type="entry name" value="OmpA-like domain"/>
    <property type="match status" value="1"/>
</dbReference>
<dbReference type="InterPro" id="IPR006664">
    <property type="entry name" value="OMP_bac"/>
</dbReference>
<dbReference type="PRINTS" id="PR01021">
    <property type="entry name" value="OMPADOMAIN"/>
</dbReference>
<organism evidence="6 7">
    <name type="scientific">Parasedimentitalea denitrificans</name>
    <dbReference type="NCBI Taxonomy" id="2211118"/>
    <lineage>
        <taxon>Bacteria</taxon>
        <taxon>Pseudomonadati</taxon>
        <taxon>Pseudomonadota</taxon>
        <taxon>Alphaproteobacteria</taxon>
        <taxon>Rhodobacterales</taxon>
        <taxon>Paracoccaceae</taxon>
        <taxon>Parasedimentitalea</taxon>
    </lineage>
</organism>
<dbReference type="RefSeq" id="WP_167683605.1">
    <property type="nucleotide sequence ID" value="NZ_QHLQ01000006.1"/>
</dbReference>
<reference evidence="6 7" key="1">
    <citation type="submission" date="2018-05" db="EMBL/GenBank/DDBJ databases">
        <authorList>
            <person name="Zhang Y.-J."/>
        </authorList>
    </citation>
    <scope>NUCLEOTIDE SEQUENCE [LARGE SCALE GENOMIC DNA]</scope>
    <source>
        <strain evidence="6 7">CY04</strain>
    </source>
</reference>
<dbReference type="InterPro" id="IPR050330">
    <property type="entry name" value="Bact_OuterMem_StrucFunc"/>
</dbReference>
<keyword evidence="2 4" id="KW-0472">Membrane</keyword>
<gene>
    <name evidence="6" type="ORF">DL239_08575</name>
</gene>
<protein>
    <recommendedName>
        <fullName evidence="5">OmpA-like domain-containing protein</fullName>
    </recommendedName>
</protein>
<dbReference type="InterPro" id="IPR006665">
    <property type="entry name" value="OmpA-like"/>
</dbReference>
<proteinExistence type="predicted"/>
<evidence type="ECO:0000313" key="6">
    <source>
        <dbReference type="EMBL" id="NIZ61028.1"/>
    </source>
</evidence>
<evidence type="ECO:0000313" key="7">
    <source>
        <dbReference type="Proteomes" id="UP001429564"/>
    </source>
</evidence>
<evidence type="ECO:0000256" key="4">
    <source>
        <dbReference type="PROSITE-ProRule" id="PRU00473"/>
    </source>
</evidence>
<dbReference type="PROSITE" id="PS51123">
    <property type="entry name" value="OMPA_2"/>
    <property type="match status" value="1"/>
</dbReference>
<dbReference type="Pfam" id="PF00691">
    <property type="entry name" value="OmpA"/>
    <property type="match status" value="1"/>
</dbReference>
<dbReference type="SUPFAM" id="SSF103088">
    <property type="entry name" value="OmpA-like"/>
    <property type="match status" value="1"/>
</dbReference>
<dbReference type="EMBL" id="QHLQ01000006">
    <property type="protein sequence ID" value="NIZ61028.1"/>
    <property type="molecule type" value="Genomic_DNA"/>
</dbReference>
<dbReference type="InterPro" id="IPR036737">
    <property type="entry name" value="OmpA-like_sf"/>
</dbReference>
<name>A0ABX0W5V8_9RHOB</name>
<evidence type="ECO:0000256" key="1">
    <source>
        <dbReference type="ARBA" id="ARBA00004442"/>
    </source>
</evidence>
<dbReference type="PANTHER" id="PTHR30329">
    <property type="entry name" value="STATOR ELEMENT OF FLAGELLAR MOTOR COMPLEX"/>
    <property type="match status" value="1"/>
</dbReference>